<evidence type="ECO:0000256" key="2">
    <source>
        <dbReference type="SAM" id="SignalP"/>
    </source>
</evidence>
<dbReference type="Proteomes" id="UP001461498">
    <property type="component" value="Unassembled WGS sequence"/>
</dbReference>
<evidence type="ECO:0008006" key="5">
    <source>
        <dbReference type="Google" id="ProtNLM"/>
    </source>
</evidence>
<evidence type="ECO:0000313" key="3">
    <source>
        <dbReference type="EMBL" id="KAK9497088.1"/>
    </source>
</evidence>
<evidence type="ECO:0000313" key="4">
    <source>
        <dbReference type="Proteomes" id="UP001461498"/>
    </source>
</evidence>
<name>A0AAW1CJZ4_9HEMI</name>
<reference evidence="3 4" key="1">
    <citation type="submission" date="2022-12" db="EMBL/GenBank/DDBJ databases">
        <title>Chromosome-level genome assembly of true bugs.</title>
        <authorList>
            <person name="Ma L."/>
            <person name="Li H."/>
        </authorList>
    </citation>
    <scope>NUCLEOTIDE SEQUENCE [LARGE SCALE GENOMIC DNA]</scope>
    <source>
        <strain evidence="3">Lab_2022b</strain>
    </source>
</reference>
<gene>
    <name evidence="3" type="ORF">O3M35_004465</name>
</gene>
<comment type="caution">
    <text evidence="3">The sequence shown here is derived from an EMBL/GenBank/DDBJ whole genome shotgun (WGS) entry which is preliminary data.</text>
</comment>
<feature type="signal peptide" evidence="2">
    <location>
        <begin position="1"/>
        <end position="20"/>
    </location>
</feature>
<keyword evidence="2" id="KW-0732">Signal</keyword>
<dbReference type="EMBL" id="JAPXFL010000015">
    <property type="protein sequence ID" value="KAK9497088.1"/>
    <property type="molecule type" value="Genomic_DNA"/>
</dbReference>
<keyword evidence="4" id="KW-1185">Reference proteome</keyword>
<accession>A0AAW1CJZ4</accession>
<sequence>MFLPILLLIIVDILTIGAEAINDHDDEYNKKLADFGLGKRAAYSYVSEYKRLPVYNFGLGKRTRENGKQYSFGLGKRDYENNDDIEYVDDDFATKEELAKRTAKLYSFGLGKRPSMKLQEGKMYAFGLGKRFPLSDSSYNLDDGNTSEESKRSSQNGHRFSFGLGKRAEQDQLGGKRTSERSMHYSFGLGKRQLDSSDNIRN</sequence>
<dbReference type="AlphaFoldDB" id="A0AAW1CJZ4"/>
<feature type="chain" id="PRO_5043710344" description="Allatostatins" evidence="2">
    <location>
        <begin position="21"/>
        <end position="202"/>
    </location>
</feature>
<organism evidence="3 4">
    <name type="scientific">Rhynocoris fuscipes</name>
    <dbReference type="NCBI Taxonomy" id="488301"/>
    <lineage>
        <taxon>Eukaryota</taxon>
        <taxon>Metazoa</taxon>
        <taxon>Ecdysozoa</taxon>
        <taxon>Arthropoda</taxon>
        <taxon>Hexapoda</taxon>
        <taxon>Insecta</taxon>
        <taxon>Pterygota</taxon>
        <taxon>Neoptera</taxon>
        <taxon>Paraneoptera</taxon>
        <taxon>Hemiptera</taxon>
        <taxon>Heteroptera</taxon>
        <taxon>Panheteroptera</taxon>
        <taxon>Cimicomorpha</taxon>
        <taxon>Reduviidae</taxon>
        <taxon>Harpactorinae</taxon>
        <taxon>Harpactorini</taxon>
        <taxon>Rhynocoris</taxon>
    </lineage>
</organism>
<proteinExistence type="predicted"/>
<feature type="region of interest" description="Disordered" evidence="1">
    <location>
        <begin position="139"/>
        <end position="188"/>
    </location>
</feature>
<protein>
    <recommendedName>
        <fullName evidence="5">Allatostatins</fullName>
    </recommendedName>
</protein>
<evidence type="ECO:0000256" key="1">
    <source>
        <dbReference type="SAM" id="MobiDB-lite"/>
    </source>
</evidence>